<dbReference type="GO" id="GO:0016616">
    <property type="term" value="F:oxidoreductase activity, acting on the CH-OH group of donors, NAD or NADP as acceptor"/>
    <property type="evidence" value="ECO:0007669"/>
    <property type="project" value="TreeGrafter"/>
</dbReference>
<dbReference type="AlphaFoldDB" id="A0A8J2S9B5"/>
<dbReference type="InterPro" id="IPR036291">
    <property type="entry name" value="NAD(P)-bd_dom_sf"/>
</dbReference>
<dbReference type="Proteomes" id="UP000789390">
    <property type="component" value="Unassembled WGS sequence"/>
</dbReference>
<feature type="transmembrane region" description="Helical" evidence="5">
    <location>
        <begin position="7"/>
        <end position="27"/>
    </location>
</feature>
<evidence type="ECO:0000313" key="6">
    <source>
        <dbReference type="EMBL" id="CAH0113314.1"/>
    </source>
</evidence>
<name>A0A8J2S9B5_9CRUS</name>
<dbReference type="SUPFAM" id="SSF51735">
    <property type="entry name" value="NAD(P)-binding Rossmann-fold domains"/>
    <property type="match status" value="1"/>
</dbReference>
<dbReference type="PRINTS" id="PR00080">
    <property type="entry name" value="SDRFAMILY"/>
</dbReference>
<evidence type="ECO:0000256" key="5">
    <source>
        <dbReference type="SAM" id="Phobius"/>
    </source>
</evidence>
<proteinExistence type="inferred from homology"/>
<dbReference type="CDD" id="cd05339">
    <property type="entry name" value="17beta-HSDXI-like_SDR_c"/>
    <property type="match status" value="1"/>
</dbReference>
<keyword evidence="5" id="KW-0812">Transmembrane</keyword>
<keyword evidence="2" id="KW-0560">Oxidoreductase</keyword>
<dbReference type="GO" id="GO:0005811">
    <property type="term" value="C:lipid droplet"/>
    <property type="evidence" value="ECO:0007669"/>
    <property type="project" value="TreeGrafter"/>
</dbReference>
<reference evidence="6" key="1">
    <citation type="submission" date="2021-11" db="EMBL/GenBank/DDBJ databases">
        <authorList>
            <person name="Schell T."/>
        </authorList>
    </citation>
    <scope>NUCLEOTIDE SEQUENCE</scope>
    <source>
        <strain evidence="6">M5</strain>
    </source>
</reference>
<gene>
    <name evidence="6" type="ORF">DGAL_LOCUS17199</name>
</gene>
<dbReference type="InterPro" id="IPR002347">
    <property type="entry name" value="SDR_fam"/>
</dbReference>
<dbReference type="PANTHER" id="PTHR24322">
    <property type="entry name" value="PKSB"/>
    <property type="match status" value="1"/>
</dbReference>
<comment type="caution">
    <text evidence="6">The sequence shown here is derived from an EMBL/GenBank/DDBJ whole genome shotgun (WGS) entry which is preliminary data.</text>
</comment>
<evidence type="ECO:0000256" key="3">
    <source>
        <dbReference type="ARBA" id="ARBA00023027"/>
    </source>
</evidence>
<organism evidence="6 7">
    <name type="scientific">Daphnia galeata</name>
    <dbReference type="NCBI Taxonomy" id="27404"/>
    <lineage>
        <taxon>Eukaryota</taxon>
        <taxon>Metazoa</taxon>
        <taxon>Ecdysozoa</taxon>
        <taxon>Arthropoda</taxon>
        <taxon>Crustacea</taxon>
        <taxon>Branchiopoda</taxon>
        <taxon>Diplostraca</taxon>
        <taxon>Cladocera</taxon>
        <taxon>Anomopoda</taxon>
        <taxon>Daphniidae</taxon>
        <taxon>Daphnia</taxon>
    </lineage>
</organism>
<evidence type="ECO:0000256" key="4">
    <source>
        <dbReference type="RuleBase" id="RU000363"/>
    </source>
</evidence>
<evidence type="ECO:0000313" key="7">
    <source>
        <dbReference type="Proteomes" id="UP000789390"/>
    </source>
</evidence>
<dbReference type="Gene3D" id="3.40.50.720">
    <property type="entry name" value="NAD(P)-binding Rossmann-like Domain"/>
    <property type="match status" value="1"/>
</dbReference>
<keyword evidence="3" id="KW-0520">NAD</keyword>
<dbReference type="PANTHER" id="PTHR24322:SF748">
    <property type="entry name" value="FI23927P1-RELATED"/>
    <property type="match status" value="1"/>
</dbReference>
<dbReference type="Pfam" id="PF00106">
    <property type="entry name" value="adh_short"/>
    <property type="match status" value="1"/>
</dbReference>
<keyword evidence="5" id="KW-0472">Membrane</keyword>
<evidence type="ECO:0000256" key="2">
    <source>
        <dbReference type="ARBA" id="ARBA00023002"/>
    </source>
</evidence>
<comment type="similarity">
    <text evidence="1 4">Belongs to the short-chain dehydrogenases/reductases (SDR) family.</text>
</comment>
<protein>
    <submittedName>
        <fullName evidence="6">Uncharacterized protein</fullName>
    </submittedName>
</protein>
<dbReference type="EMBL" id="CAKKLH010000337">
    <property type="protein sequence ID" value="CAH0113314.1"/>
    <property type="molecule type" value="Genomic_DNA"/>
</dbReference>
<evidence type="ECO:0000256" key="1">
    <source>
        <dbReference type="ARBA" id="ARBA00006484"/>
    </source>
</evidence>
<keyword evidence="5" id="KW-1133">Transmembrane helix</keyword>
<sequence length="304" mass="33261">MGAIIDVAYNVAMIFYYILKAIVVPWIPIKYRSKDISGQIALVTGAGGGIGRLLAIGLSNAGCKVVCWDVAKQANEETVRLIHMSKGQAYAYQVDLSKREEIYQMAQRVKREVGKVSILVNNAGVVSGKVLLDCSDEQIQRTFDVNVLAHFWTVKSFLPDMIMQDSGHIVTVASLAGITGCDRLVDYCASKFAAVGFDESLRTELAVDGRKGIKTTVVCPYLVNTPLFAGAKSKFLPALEPEDVAQAAINSILTNEEVCIVPRYVSYLMGLKRFLPVKAQLASHRALGLGEMMNTFEVTKPKYN</sequence>
<dbReference type="FunFam" id="3.40.50.720:FF:000202">
    <property type="entry name" value="Short-chain dehydrogenase/reductase family 16C member 6"/>
    <property type="match status" value="1"/>
</dbReference>
<accession>A0A8J2S9B5</accession>
<dbReference type="PRINTS" id="PR00081">
    <property type="entry name" value="GDHRDH"/>
</dbReference>
<keyword evidence="7" id="KW-1185">Reference proteome</keyword>
<dbReference type="OrthoDB" id="10253736at2759"/>